<organism evidence="3 4">
    <name type="scientific">Rhizobium tropici</name>
    <dbReference type="NCBI Taxonomy" id="398"/>
    <lineage>
        <taxon>Bacteria</taxon>
        <taxon>Pseudomonadati</taxon>
        <taxon>Pseudomonadota</taxon>
        <taxon>Alphaproteobacteria</taxon>
        <taxon>Hyphomicrobiales</taxon>
        <taxon>Rhizobiaceae</taxon>
        <taxon>Rhizobium/Agrobacterium group</taxon>
        <taxon>Rhizobium</taxon>
    </lineage>
</organism>
<evidence type="ECO:0000313" key="4">
    <source>
        <dbReference type="Proteomes" id="UP000471190"/>
    </source>
</evidence>
<protein>
    <recommendedName>
        <fullName evidence="6">Tail fiber protein</fullName>
    </recommendedName>
</protein>
<dbReference type="Gene3D" id="1.20.5.320">
    <property type="entry name" value="6-Phosphogluconate Dehydrogenase, domain 3"/>
    <property type="match status" value="1"/>
</dbReference>
<dbReference type="AlphaFoldDB" id="A0A6P1C801"/>
<sequence>MSDVDVTIIAKERIVVVEAVENLIEVAQPGPQGPAGPQGDPGPPGPSGASSWSDITNKPSTLAGYGITDAATAAQGAKADSALQSGASSDLIAEGGGHLFFSSSRVLGVVLSGLSSATNAAITASDTVLSAFGKLQAQINGLASSKLDTTATAAAATKLVTARTINGVSFDGTANITVADGTKEPGIAAGTTAQYWRGDKSWQDLAASVRAIVLTGLSTATSTAIAATDSVLSALGKLQAQVSSLSTSKLDVSATAAAATKLVTARTINGVSFDGTANITVSDSSKEPSIASGTAAQFWRGDKTWQDFATVTRAVALTGLSTATNAAIAATDSILVGFGKLQAQINGLAPTNSPTLTGTPTAPTPASTDSGTTIATTAFVKSMYPSAAVVPASGFTLGASPDAGRAKKTGPIVHLDGWLLKTGGGAMAANTKIGNVPSGYAPLGNLLCNLLVSDGAGSYQLIAAGITPATDSDPGKIFTTQAATVSSVISLQNITYDTNFA</sequence>
<name>A0A6P1C801_RHITR</name>
<evidence type="ECO:0000313" key="3">
    <source>
        <dbReference type="EMBL" id="NEV13339.1"/>
    </source>
</evidence>
<feature type="region of interest" description="Disordered" evidence="1">
    <location>
        <begin position="351"/>
        <end position="371"/>
    </location>
</feature>
<comment type="caution">
    <text evidence="3">The sequence shown here is derived from an EMBL/GenBank/DDBJ whole genome shotgun (WGS) entry which is preliminary data.</text>
</comment>
<evidence type="ECO:0000313" key="5">
    <source>
        <dbReference type="Proteomes" id="UP000526625"/>
    </source>
</evidence>
<reference evidence="3 4" key="1">
    <citation type="submission" date="2020-02" db="EMBL/GenBank/DDBJ databases">
        <title>Draft genome sequence of Rhizobium tropici.</title>
        <authorList>
            <person name="Khayi S."/>
            <person name="Jemo M."/>
        </authorList>
    </citation>
    <scope>NUCLEOTIDE SEQUENCE [LARGE SCALE GENOMIC DNA]</scope>
    <source>
        <strain evidence="3 4">A12</strain>
    </source>
</reference>
<proteinExistence type="predicted"/>
<evidence type="ECO:0000256" key="1">
    <source>
        <dbReference type="SAM" id="MobiDB-lite"/>
    </source>
</evidence>
<feature type="compositionally biased region" description="Low complexity" evidence="1">
    <location>
        <begin position="27"/>
        <end position="38"/>
    </location>
</feature>
<evidence type="ECO:0008006" key="6">
    <source>
        <dbReference type="Google" id="ProtNLM"/>
    </source>
</evidence>
<gene>
    <name evidence="2" type="ORF">GGD45_003282</name>
    <name evidence="3" type="ORF">GXW80_20310</name>
</gene>
<keyword evidence="5" id="KW-1185">Reference proteome</keyword>
<dbReference type="Proteomes" id="UP000526625">
    <property type="component" value="Unassembled WGS sequence"/>
</dbReference>
<evidence type="ECO:0000313" key="2">
    <source>
        <dbReference type="EMBL" id="MBB6492874.1"/>
    </source>
</evidence>
<feature type="region of interest" description="Disordered" evidence="1">
    <location>
        <begin position="27"/>
        <end position="55"/>
    </location>
</feature>
<dbReference type="EMBL" id="JACHBF010000008">
    <property type="protein sequence ID" value="MBB6492874.1"/>
    <property type="molecule type" value="Genomic_DNA"/>
</dbReference>
<reference evidence="2 5" key="2">
    <citation type="submission" date="2020-08" db="EMBL/GenBank/DDBJ databases">
        <title>Genomic Encyclopedia of Type Strains, Phase IV (KMG-V): Genome sequencing to study the core and pangenomes of soil and plant-associated prokaryotes.</title>
        <authorList>
            <person name="Whitman W."/>
        </authorList>
    </citation>
    <scope>NUCLEOTIDE SEQUENCE [LARGE SCALE GENOMIC DNA]</scope>
    <source>
        <strain evidence="2 5">SEMIA 4059</strain>
    </source>
</reference>
<dbReference type="RefSeq" id="WP_015339751.1">
    <property type="nucleotide sequence ID" value="NZ_JAADZA010000025.1"/>
</dbReference>
<dbReference type="Proteomes" id="UP000471190">
    <property type="component" value="Unassembled WGS sequence"/>
</dbReference>
<dbReference type="EMBL" id="JAADZA010000025">
    <property type="protein sequence ID" value="NEV13339.1"/>
    <property type="molecule type" value="Genomic_DNA"/>
</dbReference>
<accession>A0A6P1C801</accession>
<feature type="compositionally biased region" description="Low complexity" evidence="1">
    <location>
        <begin position="354"/>
        <end position="371"/>
    </location>
</feature>